<accession>A0A8S0VS63</accession>
<organism evidence="1 2">
    <name type="scientific">Cyclocybe aegerita</name>
    <name type="common">Black poplar mushroom</name>
    <name type="synonym">Agrocybe aegerita</name>
    <dbReference type="NCBI Taxonomy" id="1973307"/>
    <lineage>
        <taxon>Eukaryota</taxon>
        <taxon>Fungi</taxon>
        <taxon>Dikarya</taxon>
        <taxon>Basidiomycota</taxon>
        <taxon>Agaricomycotina</taxon>
        <taxon>Agaricomycetes</taxon>
        <taxon>Agaricomycetidae</taxon>
        <taxon>Agaricales</taxon>
        <taxon>Agaricineae</taxon>
        <taxon>Bolbitiaceae</taxon>
        <taxon>Cyclocybe</taxon>
    </lineage>
</organism>
<sequence length="302" mass="33561">MARVIAVGPGCQLRLKDMWYLNHVLVPDSHVSQALNVPTASPSSDAIDAIDAHPPAPGSIFSCATYPASLWRSHKPICKGPSPLRPRLAVMSNGIMLLDWHSVEHHPSSSPSPTLRARLIRSLPRLLTTLISSIHHPPNHPSYYFASLAAKNLSSCPTTNGDCNRMWHHPPIGRHRSFTKQRGSQAKFNRTCVFPRLSEFFHADRWVNSVVSLSSRFYYWSDAGRISSYDCRTAPLRSPTLTHLATDVHASADPLPIPQDWGFKRGHQIPVQISGSEILDVISLLQVLSSWRDGPVRSPMLL</sequence>
<evidence type="ECO:0000313" key="2">
    <source>
        <dbReference type="Proteomes" id="UP000467700"/>
    </source>
</evidence>
<proteinExistence type="predicted"/>
<comment type="caution">
    <text evidence="1">The sequence shown here is derived from an EMBL/GenBank/DDBJ whole genome shotgun (WGS) entry which is preliminary data.</text>
</comment>
<gene>
    <name evidence="1" type="ORF">AAE3_LOCUS8276</name>
</gene>
<dbReference type="AlphaFoldDB" id="A0A8S0VS63"/>
<dbReference type="EMBL" id="CACVBS010000052">
    <property type="protein sequence ID" value="CAA7265999.1"/>
    <property type="molecule type" value="Genomic_DNA"/>
</dbReference>
<keyword evidence="2" id="KW-1185">Reference proteome</keyword>
<reference evidence="1 2" key="1">
    <citation type="submission" date="2020-01" db="EMBL/GenBank/DDBJ databases">
        <authorList>
            <person name="Gupta K D."/>
        </authorList>
    </citation>
    <scope>NUCLEOTIDE SEQUENCE [LARGE SCALE GENOMIC DNA]</scope>
</reference>
<evidence type="ECO:0000313" key="1">
    <source>
        <dbReference type="EMBL" id="CAA7265999.1"/>
    </source>
</evidence>
<name>A0A8S0VS63_CYCAE</name>
<dbReference type="Proteomes" id="UP000467700">
    <property type="component" value="Unassembled WGS sequence"/>
</dbReference>
<protein>
    <submittedName>
        <fullName evidence="1">Uncharacterized protein</fullName>
    </submittedName>
</protein>